<accession>A0A2G5K7R8</accession>
<comment type="caution">
    <text evidence="1">The sequence shown here is derived from an EMBL/GenBank/DDBJ whole genome shotgun (WGS) entry which is preliminary data.</text>
</comment>
<sequence length="60" mass="6650">MAQRIDQGLPDGLGVNNTTECLKQASIFEIKNDVIEAPSLFENWHSYPIKVGNSHPLIEA</sequence>
<evidence type="ECO:0000313" key="1">
    <source>
        <dbReference type="EMBL" id="PIB25581.1"/>
    </source>
</evidence>
<dbReference type="RefSeq" id="WP_099591962.1">
    <property type="nucleotide sequence ID" value="NZ_MDGM01000009.1"/>
</dbReference>
<evidence type="ECO:0000313" key="2">
    <source>
        <dbReference type="Proteomes" id="UP000231516"/>
    </source>
</evidence>
<keyword evidence="2" id="KW-1185">Reference proteome</keyword>
<dbReference type="EMBL" id="MDGM01000009">
    <property type="protein sequence ID" value="PIB25581.1"/>
    <property type="molecule type" value="Genomic_DNA"/>
</dbReference>
<gene>
    <name evidence="1" type="ORF">BFP76_00095</name>
</gene>
<organism evidence="1 2">
    <name type="scientific">Paramylibacter kogurei</name>
    <dbReference type="NCBI Taxonomy" id="1889778"/>
    <lineage>
        <taxon>Bacteria</taxon>
        <taxon>Pseudomonadati</taxon>
        <taxon>Pseudomonadota</taxon>
        <taxon>Alphaproteobacteria</taxon>
        <taxon>Rhodobacterales</taxon>
        <taxon>Paracoccaceae</taxon>
        <taxon>Paramylibacter</taxon>
    </lineage>
</organism>
<protein>
    <submittedName>
        <fullName evidence="1">Uncharacterized protein</fullName>
    </submittedName>
</protein>
<name>A0A2G5K7R8_9RHOB</name>
<reference evidence="1 2" key="1">
    <citation type="submission" date="2016-08" db="EMBL/GenBank/DDBJ databases">
        <title>Draft genome of Amylibacter sp. strain 4G11.</title>
        <authorList>
            <person name="Wong S.-K."/>
            <person name="Hamasaki K."/>
            <person name="Yoshizawa S."/>
        </authorList>
    </citation>
    <scope>NUCLEOTIDE SEQUENCE [LARGE SCALE GENOMIC DNA]</scope>
    <source>
        <strain evidence="1 2">4G11</strain>
    </source>
</reference>
<dbReference type="AlphaFoldDB" id="A0A2G5K7R8"/>
<dbReference type="Proteomes" id="UP000231516">
    <property type="component" value="Unassembled WGS sequence"/>
</dbReference>
<proteinExistence type="predicted"/>